<feature type="region of interest" description="Disordered" evidence="1">
    <location>
        <begin position="359"/>
        <end position="397"/>
    </location>
</feature>
<gene>
    <name evidence="2" type="ORF">CAPTEDRAFT_175401</name>
</gene>
<dbReference type="EMBL" id="AMQN01034406">
    <property type="status" value="NOT_ANNOTATED_CDS"/>
    <property type="molecule type" value="Genomic_DNA"/>
</dbReference>
<dbReference type="PANTHER" id="PTHR31751:SF44">
    <property type="entry name" value="SI:CH211-211K8.4-RELATED"/>
    <property type="match status" value="1"/>
</dbReference>
<dbReference type="PANTHER" id="PTHR31751">
    <property type="entry name" value="SI:CH211-108C17.2-RELATED-RELATED"/>
    <property type="match status" value="1"/>
</dbReference>
<protein>
    <recommendedName>
        <fullName evidence="5">MULE transposase domain-containing protein</fullName>
    </recommendedName>
</protein>
<dbReference type="OrthoDB" id="5985829at2759"/>
<evidence type="ECO:0000256" key="1">
    <source>
        <dbReference type="SAM" id="MobiDB-lite"/>
    </source>
</evidence>
<proteinExistence type="predicted"/>
<organism evidence="2">
    <name type="scientific">Capitella teleta</name>
    <name type="common">Polychaete worm</name>
    <dbReference type="NCBI Taxonomy" id="283909"/>
    <lineage>
        <taxon>Eukaryota</taxon>
        <taxon>Metazoa</taxon>
        <taxon>Spiralia</taxon>
        <taxon>Lophotrochozoa</taxon>
        <taxon>Annelida</taxon>
        <taxon>Polychaeta</taxon>
        <taxon>Sedentaria</taxon>
        <taxon>Scolecida</taxon>
        <taxon>Capitellidae</taxon>
        <taxon>Capitella</taxon>
    </lineage>
</organism>
<dbReference type="EnsemblMetazoa" id="CapteT175401">
    <property type="protein sequence ID" value="CapteP175401"/>
    <property type="gene ID" value="CapteG175401"/>
</dbReference>
<reference evidence="4" key="1">
    <citation type="submission" date="2012-12" db="EMBL/GenBank/DDBJ databases">
        <authorList>
            <person name="Hellsten U."/>
            <person name="Grimwood J."/>
            <person name="Chapman J.A."/>
            <person name="Shapiro H."/>
            <person name="Aerts A."/>
            <person name="Otillar R.P."/>
            <person name="Terry A.Y."/>
            <person name="Boore J.L."/>
            <person name="Simakov O."/>
            <person name="Marletaz F."/>
            <person name="Cho S.-J."/>
            <person name="Edsinger-Gonzales E."/>
            <person name="Havlak P."/>
            <person name="Kuo D.-H."/>
            <person name="Larsson T."/>
            <person name="Lv J."/>
            <person name="Arendt D."/>
            <person name="Savage R."/>
            <person name="Osoegawa K."/>
            <person name="de Jong P."/>
            <person name="Lindberg D.R."/>
            <person name="Seaver E.C."/>
            <person name="Weisblat D.A."/>
            <person name="Putnam N.H."/>
            <person name="Grigoriev I.V."/>
            <person name="Rokhsar D.S."/>
        </authorList>
    </citation>
    <scope>NUCLEOTIDE SEQUENCE</scope>
    <source>
        <strain evidence="4">I ESC-2004</strain>
    </source>
</reference>
<dbReference type="OMA" id="WCAASSH"/>
<evidence type="ECO:0000313" key="4">
    <source>
        <dbReference type="Proteomes" id="UP000014760"/>
    </source>
</evidence>
<dbReference type="Proteomes" id="UP000014760">
    <property type="component" value="Unassembled WGS sequence"/>
</dbReference>
<feature type="compositionally biased region" description="Basic and acidic residues" evidence="1">
    <location>
        <begin position="374"/>
        <end position="389"/>
    </location>
</feature>
<name>R7T3E4_CAPTE</name>
<dbReference type="EMBL" id="KB312427">
    <property type="protein sequence ID" value="ELT87247.1"/>
    <property type="molecule type" value="Genomic_DNA"/>
</dbReference>
<dbReference type="AlphaFoldDB" id="R7T3E4"/>
<sequence length="397" mass="45141">MLDILGVQSIGYSSFIEHQRNFLQPAVKEVWLAEQKAVLQVAKQAEGGAAVGGDSRCDSPGHCAKFGSYSLMDLQSGKIIDVQLVQSNEVGGSYHMELEGLKRCWKTLTKNRVKVKTLVTDRHVQIRSYIKKDVAMKDVDHRFDVWHIAKSFKKKMLALSARKKCSELQGWIKSAVNHLYWVASSTPDGNGTLMLAKWLSIANHLQNVHHNHGDPLCTVIYKMLRHKHGCNPVTTPASCMFEDLVSTTQMRKDIPMLSPMEQTSELEAYHSVVNQFSPKMIGFSYFGMTCRIYLSALHYNENVNWRQATLASGEKRWRVEFPKSKRGDDVARERKVQITHNYVTRLQAAVVDRVLKGKKRAKKRAPAPLCASFERPDKRQAIEEKETRSRFNKTHSA</sequence>
<dbReference type="HOGENOM" id="CLU_024040_1_0_1"/>
<keyword evidence="4" id="KW-1185">Reference proteome</keyword>
<reference evidence="2 4" key="2">
    <citation type="journal article" date="2013" name="Nature">
        <title>Insights into bilaterian evolution from three spiralian genomes.</title>
        <authorList>
            <person name="Simakov O."/>
            <person name="Marletaz F."/>
            <person name="Cho S.J."/>
            <person name="Edsinger-Gonzales E."/>
            <person name="Havlak P."/>
            <person name="Hellsten U."/>
            <person name="Kuo D.H."/>
            <person name="Larsson T."/>
            <person name="Lv J."/>
            <person name="Arendt D."/>
            <person name="Savage R."/>
            <person name="Osoegawa K."/>
            <person name="de Jong P."/>
            <person name="Grimwood J."/>
            <person name="Chapman J.A."/>
            <person name="Shapiro H."/>
            <person name="Aerts A."/>
            <person name="Otillar R.P."/>
            <person name="Terry A.Y."/>
            <person name="Boore J.L."/>
            <person name="Grigoriev I.V."/>
            <person name="Lindberg D.R."/>
            <person name="Seaver E.C."/>
            <person name="Weisblat D.A."/>
            <person name="Putnam N.H."/>
            <person name="Rokhsar D.S."/>
        </authorList>
    </citation>
    <scope>NUCLEOTIDE SEQUENCE</scope>
    <source>
        <strain evidence="2 4">I ESC-2004</strain>
    </source>
</reference>
<reference evidence="3" key="3">
    <citation type="submission" date="2015-06" db="UniProtKB">
        <authorList>
            <consortium name="EnsemblMetazoa"/>
        </authorList>
    </citation>
    <scope>IDENTIFICATION</scope>
</reference>
<evidence type="ECO:0000313" key="2">
    <source>
        <dbReference type="EMBL" id="ELT87247.1"/>
    </source>
</evidence>
<accession>R7T3E4</accession>
<evidence type="ECO:0000313" key="3">
    <source>
        <dbReference type="EnsemblMetazoa" id="CapteP175401"/>
    </source>
</evidence>
<evidence type="ECO:0008006" key="5">
    <source>
        <dbReference type="Google" id="ProtNLM"/>
    </source>
</evidence>